<evidence type="ECO:0000256" key="4">
    <source>
        <dbReference type="ARBA" id="ARBA00022807"/>
    </source>
</evidence>
<sequence>MIHANIIRNGKVIEGFDITGHAGFAKAGEDIVCAAVSVLAINTINTLEKLLKQKFELVEDQKNGGLLQVALSDEGRNNPAVQLILSSLELGLRDVEQSYPKYIKTNIN</sequence>
<keyword evidence="7" id="KW-0687">Ribonucleoprotein</keyword>
<dbReference type="PATRIC" id="fig|1423772.3.peg.1584"/>
<dbReference type="EMBL" id="AYYN01000166">
    <property type="protein sequence ID" value="KRM71111.1"/>
    <property type="molecule type" value="Genomic_DNA"/>
</dbReference>
<dbReference type="InterPro" id="IPR036764">
    <property type="entry name" value="Peptidase_Prp_sf"/>
</dbReference>
<keyword evidence="1" id="KW-0690">Ribosome biogenesis</keyword>
<evidence type="ECO:0000256" key="5">
    <source>
        <dbReference type="ARBA" id="ARBA00044503"/>
    </source>
</evidence>
<evidence type="ECO:0000256" key="2">
    <source>
        <dbReference type="ARBA" id="ARBA00022670"/>
    </source>
</evidence>
<dbReference type="InterPro" id="IPR007422">
    <property type="entry name" value="Peptidase_Prp"/>
</dbReference>
<proteinExistence type="inferred from homology"/>
<dbReference type="GO" id="GO:0005840">
    <property type="term" value="C:ribosome"/>
    <property type="evidence" value="ECO:0007669"/>
    <property type="project" value="UniProtKB-KW"/>
</dbReference>
<evidence type="ECO:0000256" key="6">
    <source>
        <dbReference type="ARBA" id="ARBA00044538"/>
    </source>
</evidence>
<dbReference type="Pfam" id="PF04327">
    <property type="entry name" value="Peptidase_Prp"/>
    <property type="match status" value="1"/>
</dbReference>
<dbReference type="GO" id="GO:0006508">
    <property type="term" value="P:proteolysis"/>
    <property type="evidence" value="ECO:0007669"/>
    <property type="project" value="UniProtKB-KW"/>
</dbReference>
<keyword evidence="2" id="KW-0645">Protease</keyword>
<dbReference type="GO" id="GO:0042254">
    <property type="term" value="P:ribosome biogenesis"/>
    <property type="evidence" value="ECO:0007669"/>
    <property type="project" value="UniProtKB-KW"/>
</dbReference>
<evidence type="ECO:0000256" key="3">
    <source>
        <dbReference type="ARBA" id="ARBA00022801"/>
    </source>
</evidence>
<evidence type="ECO:0000313" key="8">
    <source>
        <dbReference type="Proteomes" id="UP000051612"/>
    </source>
</evidence>
<reference evidence="7 8" key="1">
    <citation type="journal article" date="2015" name="Genome Announc.">
        <title>Expanding the biotechnology potential of lactobacilli through comparative genomics of 213 strains and associated genera.</title>
        <authorList>
            <person name="Sun Z."/>
            <person name="Harris H.M."/>
            <person name="McCann A."/>
            <person name="Guo C."/>
            <person name="Argimon S."/>
            <person name="Zhang W."/>
            <person name="Yang X."/>
            <person name="Jeffery I.B."/>
            <person name="Cooney J.C."/>
            <person name="Kagawa T.F."/>
            <person name="Liu W."/>
            <person name="Song Y."/>
            <person name="Salvetti E."/>
            <person name="Wrobel A."/>
            <person name="Rasinkangas P."/>
            <person name="Parkhill J."/>
            <person name="Rea M.C."/>
            <person name="O'Sullivan O."/>
            <person name="Ritari J."/>
            <person name="Douillard F.P."/>
            <person name="Paul Ross R."/>
            <person name="Yang R."/>
            <person name="Briner A.E."/>
            <person name="Felis G.E."/>
            <person name="de Vos W.M."/>
            <person name="Barrangou R."/>
            <person name="Klaenhammer T.R."/>
            <person name="Caufield P.W."/>
            <person name="Cui Y."/>
            <person name="Zhang H."/>
            <person name="O'Toole P.W."/>
        </authorList>
    </citation>
    <scope>NUCLEOTIDE SEQUENCE [LARGE SCALE GENOMIC DNA]</scope>
    <source>
        <strain evidence="7 8">DSM 20452</strain>
    </source>
</reference>
<dbReference type="GO" id="GO:0008234">
    <property type="term" value="F:cysteine-type peptidase activity"/>
    <property type="evidence" value="ECO:0007669"/>
    <property type="project" value="UniProtKB-KW"/>
</dbReference>
<keyword evidence="3" id="KW-0378">Hydrolase</keyword>
<dbReference type="AlphaFoldDB" id="A0A0R2AVW0"/>
<keyword evidence="4" id="KW-0788">Thiol protease</keyword>
<organism evidence="7 8">
    <name type="scientific">Ligilactobacillus murinus DSM 20452 = NBRC 14221</name>
    <dbReference type="NCBI Taxonomy" id="1423772"/>
    <lineage>
        <taxon>Bacteria</taxon>
        <taxon>Bacillati</taxon>
        <taxon>Bacillota</taxon>
        <taxon>Bacilli</taxon>
        <taxon>Lactobacillales</taxon>
        <taxon>Lactobacillaceae</taxon>
        <taxon>Ligilactobacillus</taxon>
    </lineage>
</organism>
<dbReference type="CDD" id="cd16332">
    <property type="entry name" value="Prp-like"/>
    <property type="match status" value="1"/>
</dbReference>
<dbReference type="SUPFAM" id="SSF118010">
    <property type="entry name" value="TM1457-like"/>
    <property type="match status" value="1"/>
</dbReference>
<keyword evidence="7" id="KW-0689">Ribosomal protein</keyword>
<comment type="caution">
    <text evidence="7">The sequence shown here is derived from an EMBL/GenBank/DDBJ whole genome shotgun (WGS) entry which is preliminary data.</text>
</comment>
<dbReference type="PANTHER" id="PTHR39178:SF1">
    <property type="entry name" value="RIBOSOMAL-PROCESSING CYSTEINE PROTEASE PRP"/>
    <property type="match status" value="1"/>
</dbReference>
<dbReference type="PANTHER" id="PTHR39178">
    <property type="entry name" value="HYPOTHETICAL RIBOSOME-ASSOCIATED PROTEIN"/>
    <property type="match status" value="1"/>
</dbReference>
<evidence type="ECO:0000313" key="7">
    <source>
        <dbReference type="EMBL" id="KRM71111.1"/>
    </source>
</evidence>
<evidence type="ECO:0000256" key="1">
    <source>
        <dbReference type="ARBA" id="ARBA00022517"/>
    </source>
</evidence>
<dbReference type="RefSeq" id="WP_056960097.1">
    <property type="nucleotide sequence ID" value="NZ_AYYN01000166.1"/>
</dbReference>
<gene>
    <name evidence="7" type="ORF">FC48_GL001485</name>
</gene>
<accession>A0A0R2AVW0</accession>
<dbReference type="Gene3D" id="3.30.70.1490">
    <property type="entry name" value="Cysteine protease Prp"/>
    <property type="match status" value="1"/>
</dbReference>
<comment type="similarity">
    <text evidence="5">Belongs to the Prp family.</text>
</comment>
<name>A0A0R2AVW0_9LACO</name>
<dbReference type="Proteomes" id="UP000051612">
    <property type="component" value="Unassembled WGS sequence"/>
</dbReference>
<protein>
    <recommendedName>
        <fullName evidence="6">Ribosomal processing cysteine protease Prp</fullName>
    </recommendedName>
</protein>